<name>A0A2I2GPS6_9EURO</name>
<dbReference type="GeneID" id="36561600"/>
<organism evidence="2 3">
    <name type="scientific">Aspergillus steynii IBT 23096</name>
    <dbReference type="NCBI Taxonomy" id="1392250"/>
    <lineage>
        <taxon>Eukaryota</taxon>
        <taxon>Fungi</taxon>
        <taxon>Dikarya</taxon>
        <taxon>Ascomycota</taxon>
        <taxon>Pezizomycotina</taxon>
        <taxon>Eurotiomycetes</taxon>
        <taxon>Eurotiomycetidae</taxon>
        <taxon>Eurotiales</taxon>
        <taxon>Aspergillaceae</taxon>
        <taxon>Aspergillus</taxon>
        <taxon>Aspergillus subgen. Circumdati</taxon>
    </lineage>
</organism>
<accession>A0A2I2GPS6</accession>
<dbReference type="Pfam" id="PF14737">
    <property type="entry name" value="DUF4470"/>
    <property type="match status" value="1"/>
</dbReference>
<dbReference type="OrthoDB" id="5282002at2759"/>
<protein>
    <recommendedName>
        <fullName evidence="1">DUF4470 domain-containing protein</fullName>
    </recommendedName>
</protein>
<evidence type="ECO:0000259" key="1">
    <source>
        <dbReference type="Pfam" id="PF14737"/>
    </source>
</evidence>
<dbReference type="Proteomes" id="UP000234275">
    <property type="component" value="Unassembled WGS sequence"/>
</dbReference>
<dbReference type="InterPro" id="IPR027974">
    <property type="entry name" value="DUF4470"/>
</dbReference>
<comment type="caution">
    <text evidence="2">The sequence shown here is derived from an EMBL/GenBank/DDBJ whole genome shotgun (WGS) entry which is preliminary data.</text>
</comment>
<evidence type="ECO:0000313" key="3">
    <source>
        <dbReference type="Proteomes" id="UP000234275"/>
    </source>
</evidence>
<dbReference type="STRING" id="1392250.A0A2I2GPS6"/>
<sequence length="561" mass="64198">MAVPKFICANWSPDQTDCNKEGKYTCKNCRLILTDSTAVQTAKSLIGLITRLTPAWVLENRTPEFIRSGIVVMGEEKYLWGNVPALDVLKLASNEGESYGEDLRLLFAASGDLRNVIKTLTDLPVNYNQSVSVTINDRDFDVVARNIILTLVALVVDDRDKAIDCIIHIWYSALVRDSDIDILWNRVRPLVQEICEEVNSKPPGALLAKTWKFGNRSLRVVLEQSSWNRLLSYFRVPAGLTPEQAIKVRTNNTLDPSRQDYRDRHMSVLSPVQRIPFHKFRQDGLLLPFGMPRHEFNNPNPTLYQTPDSWPMPDSADPLNSWSLEDVLHTSSGPATADTYGKLYFHLRGVFGSFMHRISDAEVSFEFHHVDASYLPNRLQTGSFSRIDNANYAVLGVEHLRHRISGDTLYLMIPLLQPHTENPHATVITLFMNAIDQVMTDADRMQIIEHDSRIKKDLPRFLPQNTRPCSPYDPSIVKMVFAGGVIARHDHIFNRYQNGLHFREAGEAFGARMKKRHTIVDRWPCRLKLRPDQAGAQEEFDRCMRQGNTGKERFVEWKRME</sequence>
<feature type="domain" description="DUF4470" evidence="1">
    <location>
        <begin position="79"/>
        <end position="175"/>
    </location>
</feature>
<keyword evidence="3" id="KW-1185">Reference proteome</keyword>
<dbReference type="VEuPathDB" id="FungiDB:P170DRAFT_483657"/>
<dbReference type="AlphaFoldDB" id="A0A2I2GPS6"/>
<dbReference type="RefSeq" id="XP_024710177.1">
    <property type="nucleotide sequence ID" value="XM_024853902.1"/>
</dbReference>
<evidence type="ECO:0000313" key="2">
    <source>
        <dbReference type="EMBL" id="PLB54875.1"/>
    </source>
</evidence>
<dbReference type="EMBL" id="MSFO01000001">
    <property type="protein sequence ID" value="PLB54875.1"/>
    <property type="molecule type" value="Genomic_DNA"/>
</dbReference>
<proteinExistence type="predicted"/>
<reference evidence="2 3" key="1">
    <citation type="submission" date="2016-12" db="EMBL/GenBank/DDBJ databases">
        <title>The genomes of Aspergillus section Nigri reveals drivers in fungal speciation.</title>
        <authorList>
            <consortium name="DOE Joint Genome Institute"/>
            <person name="Vesth T.C."/>
            <person name="Nybo J."/>
            <person name="Theobald S."/>
            <person name="Brandl J."/>
            <person name="Frisvad J.C."/>
            <person name="Nielsen K.F."/>
            <person name="Lyhne E.K."/>
            <person name="Kogle M.E."/>
            <person name="Kuo A."/>
            <person name="Riley R."/>
            <person name="Clum A."/>
            <person name="Nolan M."/>
            <person name="Lipzen A."/>
            <person name="Salamov A."/>
            <person name="Henrissat B."/>
            <person name="Wiebenga A."/>
            <person name="De Vries R.P."/>
            <person name="Grigoriev I.V."/>
            <person name="Mortensen U.H."/>
            <person name="Andersen M.R."/>
            <person name="Baker S.E."/>
        </authorList>
    </citation>
    <scope>NUCLEOTIDE SEQUENCE [LARGE SCALE GENOMIC DNA]</scope>
    <source>
        <strain evidence="2 3">IBT 23096</strain>
    </source>
</reference>
<gene>
    <name evidence="2" type="ORF">P170DRAFT_483657</name>
</gene>